<dbReference type="Gene3D" id="3.40.50.150">
    <property type="entry name" value="Vaccinia Virus protein VP39"/>
    <property type="match status" value="1"/>
</dbReference>
<dbReference type="InterPro" id="IPR011610">
    <property type="entry name" value="SAM_mthyl_Trfase_ML2640-like"/>
</dbReference>
<dbReference type="SUPFAM" id="SSF53335">
    <property type="entry name" value="S-adenosyl-L-methionine-dependent methyltransferases"/>
    <property type="match status" value="1"/>
</dbReference>
<proteinExistence type="inferred from homology"/>
<dbReference type="KEGG" id="rsa:RSal33209_0945"/>
<keyword evidence="5 6" id="KW-0949">S-adenosyl-L-methionine</keyword>
<name>A9WNF9_RENSM</name>
<evidence type="ECO:0000256" key="5">
    <source>
        <dbReference type="ARBA" id="ARBA00022691"/>
    </source>
</evidence>
<evidence type="ECO:0000256" key="3">
    <source>
        <dbReference type="ARBA" id="ARBA00022603"/>
    </source>
</evidence>
<dbReference type="InterPro" id="IPR007213">
    <property type="entry name" value="Ppm1/Ppm2/Tcmp"/>
</dbReference>
<dbReference type="STRING" id="288705.RSal33209_0945"/>
<evidence type="ECO:0000256" key="4">
    <source>
        <dbReference type="ARBA" id="ARBA00022679"/>
    </source>
</evidence>
<dbReference type="EMBL" id="CP000910">
    <property type="protein sequence ID" value="ABY22686.1"/>
    <property type="molecule type" value="Genomic_DNA"/>
</dbReference>
<keyword evidence="3 6" id="KW-0489">Methyltransferase</keyword>
<sequence>MSSAATGRWTAAARAAEAARPDALFDDPWAAELAGDLGRAALAASESASGGPNPFLPVRTRWFDDVVVASTATQMVILGAGMDARAYRLSTPKIVFELDLPETFEVKEPILAKGRALADRRIVPVDIRAEWLATLLAAGFDPTLPTLWLAEGPFFYLPSDLVQGVLEVAAQSSAEGSEFAADVFGSGVLELDGMQSYITARKQQGEPLPFSSDEPGEFFAAHGWAASCSEVGSAGANFGRLAASGNPDQFKKTMRSYLVHARKN</sequence>
<dbReference type="RefSeq" id="WP_012244381.1">
    <property type="nucleotide sequence ID" value="NC_010168.1"/>
</dbReference>
<dbReference type="EC" id="2.1.1.-" evidence="6"/>
<keyword evidence="8" id="KW-1185">Reference proteome</keyword>
<evidence type="ECO:0000256" key="1">
    <source>
        <dbReference type="ARBA" id="ARBA00003907"/>
    </source>
</evidence>
<organism evidence="7 8">
    <name type="scientific">Renibacterium salmoninarum (strain ATCC 33209 / DSM 20767 / JCM 11484 / NBRC 15589 / NCIMB 2235)</name>
    <dbReference type="NCBI Taxonomy" id="288705"/>
    <lineage>
        <taxon>Bacteria</taxon>
        <taxon>Bacillati</taxon>
        <taxon>Actinomycetota</taxon>
        <taxon>Actinomycetes</taxon>
        <taxon>Micrococcales</taxon>
        <taxon>Micrococcaceae</taxon>
        <taxon>Renibacterium</taxon>
    </lineage>
</organism>
<evidence type="ECO:0000256" key="2">
    <source>
        <dbReference type="ARBA" id="ARBA00008138"/>
    </source>
</evidence>
<dbReference type="GO" id="GO:0008168">
    <property type="term" value="F:methyltransferase activity"/>
    <property type="evidence" value="ECO:0007669"/>
    <property type="project" value="UniProtKB-UniRule"/>
</dbReference>
<comment type="function">
    <text evidence="1 6">Exhibits S-adenosyl-L-methionine-dependent methyltransferase activity.</text>
</comment>
<dbReference type="AlphaFoldDB" id="A9WNF9"/>
<dbReference type="Proteomes" id="UP000002007">
    <property type="component" value="Chromosome"/>
</dbReference>
<gene>
    <name evidence="7" type="ordered locus">RSal33209_0945</name>
</gene>
<comment type="similarity">
    <text evidence="2 6">Belongs to the UPF0677 family.</text>
</comment>
<dbReference type="eggNOG" id="COG3315">
    <property type="taxonomic scope" value="Bacteria"/>
</dbReference>
<dbReference type="HOGENOM" id="CLU_056160_2_0_11"/>
<dbReference type="GO" id="GO:0032259">
    <property type="term" value="P:methylation"/>
    <property type="evidence" value="ECO:0007669"/>
    <property type="project" value="UniProtKB-KW"/>
</dbReference>
<evidence type="ECO:0000256" key="6">
    <source>
        <dbReference type="RuleBase" id="RU362030"/>
    </source>
</evidence>
<reference evidence="8" key="1">
    <citation type="journal article" date="2008" name="J. Bacteriol.">
        <title>Genome sequence of the fish pathogen Renibacterium salmoninarum suggests reductive evolution away from an environmental Arthrobacter ancestor.</title>
        <authorList>
            <person name="Wiens G.D."/>
            <person name="Rockey D.D."/>
            <person name="Wu Z."/>
            <person name="Chang J."/>
            <person name="Levy R."/>
            <person name="Crane S."/>
            <person name="Chen D.S."/>
            <person name="Capri G.R."/>
            <person name="Burnett J.R."/>
            <person name="Sudheesh P.S."/>
            <person name="Schipma M.J."/>
            <person name="Burd H."/>
            <person name="Bhattacharyya A."/>
            <person name="Rhodes L.D."/>
            <person name="Kaul R."/>
            <person name="Strom M.S."/>
        </authorList>
    </citation>
    <scope>NUCLEOTIDE SEQUENCE [LARGE SCALE GENOMIC DNA]</scope>
    <source>
        <strain evidence="8">ATCC 33209 / DSM 20767 / JCM 11484 / NBRC 15589 / NCIMB 2235</strain>
    </source>
</reference>
<dbReference type="PANTHER" id="PTHR43619">
    <property type="entry name" value="S-ADENOSYL-L-METHIONINE-DEPENDENT METHYLTRANSFERASE YKTD-RELATED"/>
    <property type="match status" value="1"/>
</dbReference>
<protein>
    <recommendedName>
        <fullName evidence="6">S-adenosyl-L-methionine-dependent methyltransferase</fullName>
        <ecNumber evidence="6">2.1.1.-</ecNumber>
    </recommendedName>
</protein>
<dbReference type="Pfam" id="PF04072">
    <property type="entry name" value="LCM"/>
    <property type="match status" value="1"/>
</dbReference>
<evidence type="ECO:0000313" key="7">
    <source>
        <dbReference type="EMBL" id="ABY22686.1"/>
    </source>
</evidence>
<evidence type="ECO:0000313" key="8">
    <source>
        <dbReference type="Proteomes" id="UP000002007"/>
    </source>
</evidence>
<dbReference type="NCBIfam" id="TIGR00027">
    <property type="entry name" value="mthyl_TIGR00027"/>
    <property type="match status" value="1"/>
</dbReference>
<keyword evidence="4 7" id="KW-0808">Transferase</keyword>
<dbReference type="PANTHER" id="PTHR43619:SF2">
    <property type="entry name" value="S-ADENOSYL-L-METHIONINE-DEPENDENT METHYLTRANSFERASES SUPERFAMILY PROTEIN"/>
    <property type="match status" value="1"/>
</dbReference>
<accession>A9WNF9</accession>
<dbReference type="InterPro" id="IPR029063">
    <property type="entry name" value="SAM-dependent_MTases_sf"/>
</dbReference>